<dbReference type="AlphaFoldDB" id="A0A1J1HV90"/>
<dbReference type="Gene3D" id="3.80.10.10">
    <property type="entry name" value="Ribonuclease Inhibitor"/>
    <property type="match status" value="1"/>
</dbReference>
<dbReference type="InterPro" id="IPR032675">
    <property type="entry name" value="LRR_dom_sf"/>
</dbReference>
<gene>
    <name evidence="1" type="ORF">CLUMA_CG005572</name>
</gene>
<proteinExistence type="predicted"/>
<dbReference type="Proteomes" id="UP000183832">
    <property type="component" value="Unassembled WGS sequence"/>
</dbReference>
<evidence type="ECO:0000313" key="1">
    <source>
        <dbReference type="EMBL" id="CRK91992.1"/>
    </source>
</evidence>
<organism evidence="1 2">
    <name type="scientific">Clunio marinus</name>
    <dbReference type="NCBI Taxonomy" id="568069"/>
    <lineage>
        <taxon>Eukaryota</taxon>
        <taxon>Metazoa</taxon>
        <taxon>Ecdysozoa</taxon>
        <taxon>Arthropoda</taxon>
        <taxon>Hexapoda</taxon>
        <taxon>Insecta</taxon>
        <taxon>Pterygota</taxon>
        <taxon>Neoptera</taxon>
        <taxon>Endopterygota</taxon>
        <taxon>Diptera</taxon>
        <taxon>Nematocera</taxon>
        <taxon>Chironomoidea</taxon>
        <taxon>Chironomidae</taxon>
        <taxon>Clunio</taxon>
    </lineage>
</organism>
<dbReference type="SUPFAM" id="SSF81383">
    <property type="entry name" value="F-box domain"/>
    <property type="match status" value="1"/>
</dbReference>
<keyword evidence="2" id="KW-1185">Reference proteome</keyword>
<dbReference type="OrthoDB" id="27842at2759"/>
<reference evidence="1 2" key="1">
    <citation type="submission" date="2015-04" db="EMBL/GenBank/DDBJ databases">
        <authorList>
            <person name="Syromyatnikov M.Y."/>
            <person name="Popov V.N."/>
        </authorList>
    </citation>
    <scope>NUCLEOTIDE SEQUENCE [LARGE SCALE GENOMIC DNA]</scope>
</reference>
<protein>
    <submittedName>
        <fullName evidence="1">CLUMA_CG005572, isoform A</fullName>
    </submittedName>
</protein>
<dbReference type="InterPro" id="IPR036047">
    <property type="entry name" value="F-box-like_dom_sf"/>
</dbReference>
<name>A0A1J1HV90_9DIPT</name>
<dbReference type="EMBL" id="CVRI01000021">
    <property type="protein sequence ID" value="CRK91992.1"/>
    <property type="molecule type" value="Genomic_DNA"/>
</dbReference>
<evidence type="ECO:0000313" key="2">
    <source>
        <dbReference type="Proteomes" id="UP000183832"/>
    </source>
</evidence>
<dbReference type="Gene3D" id="1.20.1280.50">
    <property type="match status" value="1"/>
</dbReference>
<accession>A0A1J1HV90</accession>
<dbReference type="SUPFAM" id="SSF52047">
    <property type="entry name" value="RNI-like"/>
    <property type="match status" value="1"/>
</dbReference>
<sequence length="548" mass="64572">MNQSEFQEVHLLNLQDEIFLHIFSYVNISWRENVAQVCKQYCPQICNEEIRRSIVNSSREFEDLTIDLNDDELMETKHVEDVILKFGKRIKRFELKDFDLSESKLRRIFDCIPNVENLVLNSCRSSACSSVYLKSITKPNADISEPNLCKLKKLTIGGWSIPDMSDILLNTLLNAIPKDSIKELIIDIPEVFDMVWQEFLNQQTSIKMLEISTHEYNNRVKFDHLKLEHLTLGRYFDEEDVSIILQQQPGLLYFESIAYRTLTGNNFFTALCELNNLEVTILSVNLDMPYPVFQSLKYLTHLKKLELKSKQGEESNNLLELSRMQLNIEKLIISYGEKIPPEFFIQMSQNFRKLKHIKLRNRYTNIINTILENFPNLESIAIEFEYCVDDVDVLVIDENLRHEKLVEMIMNGRSVNGDNTRALLSLLNVCPNVERIMLAMDDEFYNEDLQQIINDHPKLTHLKIVNEDLKTKIILEDETIDCIRTAASRLKFIELYGFLVSPKSSLKTLFKDEFNYFRCYDEERNEYIECHLIMKKRNVPDWDFYWDL</sequence>